<dbReference type="OrthoDB" id="2423195at2759"/>
<evidence type="ECO:0000256" key="1">
    <source>
        <dbReference type="ARBA" id="ARBA00010378"/>
    </source>
</evidence>
<dbReference type="Pfam" id="PF17866">
    <property type="entry name" value="AAA_lid_6"/>
    <property type="match status" value="2"/>
</dbReference>
<dbReference type="PANTHER" id="PTHR43392">
    <property type="entry name" value="AAA-TYPE ATPASE FAMILY PROTEIN / ANKYRIN REPEAT FAMILY PROTEIN"/>
    <property type="match status" value="1"/>
</dbReference>
<organism evidence="5 6">
    <name type="scientific">Phanerochaete carnosa (strain HHB-10118-sp)</name>
    <name type="common">White-rot fungus</name>
    <name type="synonym">Peniophora carnosa</name>
    <dbReference type="NCBI Taxonomy" id="650164"/>
    <lineage>
        <taxon>Eukaryota</taxon>
        <taxon>Fungi</taxon>
        <taxon>Dikarya</taxon>
        <taxon>Basidiomycota</taxon>
        <taxon>Agaricomycotina</taxon>
        <taxon>Agaricomycetes</taxon>
        <taxon>Polyporales</taxon>
        <taxon>Phanerochaetaceae</taxon>
        <taxon>Phanerochaete</taxon>
    </lineage>
</organism>
<dbReference type="InterPro" id="IPR027417">
    <property type="entry name" value="P-loop_NTPase"/>
</dbReference>
<reference evidence="5 6" key="1">
    <citation type="journal article" date="2012" name="BMC Genomics">
        <title>Comparative genomics of the white-rot fungi, Phanerochaete carnosa and P. chrysosporium, to elucidate the genetic basis of the distinct wood types they colonize.</title>
        <authorList>
            <person name="Suzuki H."/>
            <person name="MacDonald J."/>
            <person name="Syed K."/>
            <person name="Salamov A."/>
            <person name="Hori C."/>
            <person name="Aerts A."/>
            <person name="Henrissat B."/>
            <person name="Wiebenga A."/>
            <person name="vanKuyk P.A."/>
            <person name="Barry K."/>
            <person name="Lindquist E."/>
            <person name="LaButti K."/>
            <person name="Lapidus A."/>
            <person name="Lucas S."/>
            <person name="Coutinho P."/>
            <person name="Gong Y."/>
            <person name="Samejima M."/>
            <person name="Mahadevan R."/>
            <person name="Abou-Zaid M."/>
            <person name="de Vries R.P."/>
            <person name="Igarashi K."/>
            <person name="Yadav J.S."/>
            <person name="Grigoriev I.V."/>
            <person name="Master E.R."/>
        </authorList>
    </citation>
    <scope>NUCLEOTIDE SEQUENCE [LARGE SCALE GENOMIC DNA]</scope>
    <source>
        <strain evidence="5 6">HHB-10118-sp</strain>
    </source>
</reference>
<evidence type="ECO:0000256" key="2">
    <source>
        <dbReference type="ARBA" id="ARBA00022741"/>
    </source>
</evidence>
<dbReference type="Pfam" id="PF00004">
    <property type="entry name" value="AAA"/>
    <property type="match status" value="3"/>
</dbReference>
<dbReference type="FunFam" id="1.10.8.60:FF:000160">
    <property type="entry name" value="WGS project CABT00000000 data, contig 2.55"/>
    <property type="match status" value="1"/>
</dbReference>
<dbReference type="EMBL" id="JH931162">
    <property type="protein sequence ID" value="EKM48342.1"/>
    <property type="molecule type" value="Genomic_DNA"/>
</dbReference>
<feature type="domain" description="AAA+ ATPase" evidence="4">
    <location>
        <begin position="569"/>
        <end position="706"/>
    </location>
</feature>
<dbReference type="Proteomes" id="UP000008370">
    <property type="component" value="Unassembled WGS sequence"/>
</dbReference>
<dbReference type="PRINTS" id="PR00819">
    <property type="entry name" value="CBXCFQXSUPER"/>
</dbReference>
<dbReference type="PANTHER" id="PTHR43392:SF2">
    <property type="entry name" value="AAA-TYPE ATPASE FAMILY PROTEIN _ ANKYRIN REPEAT FAMILY PROTEIN"/>
    <property type="match status" value="1"/>
</dbReference>
<dbReference type="SMART" id="SM00382">
    <property type="entry name" value="AAA"/>
    <property type="match status" value="3"/>
</dbReference>
<evidence type="ECO:0000256" key="3">
    <source>
        <dbReference type="ARBA" id="ARBA00022840"/>
    </source>
</evidence>
<evidence type="ECO:0000313" key="6">
    <source>
        <dbReference type="Proteomes" id="UP000008370"/>
    </source>
</evidence>
<proteinExistence type="inferred from homology"/>
<dbReference type="InterPro" id="IPR003593">
    <property type="entry name" value="AAA+_ATPase"/>
</dbReference>
<dbReference type="InterPro" id="IPR000641">
    <property type="entry name" value="CbxX/CfxQ"/>
</dbReference>
<dbReference type="GO" id="GO:0005524">
    <property type="term" value="F:ATP binding"/>
    <property type="evidence" value="ECO:0007669"/>
    <property type="project" value="UniProtKB-KW"/>
</dbReference>
<dbReference type="InterPro" id="IPR003959">
    <property type="entry name" value="ATPase_AAA_core"/>
</dbReference>
<dbReference type="InterPro" id="IPR041627">
    <property type="entry name" value="AAA_lid_6"/>
</dbReference>
<feature type="non-terminal residue" evidence="5">
    <location>
        <position position="1"/>
    </location>
</feature>
<dbReference type="InParanoid" id="K5WDX5"/>
<dbReference type="FunFam" id="3.40.50.300:FF:000216">
    <property type="entry name" value="Type VII secretion ATPase EccA"/>
    <property type="match status" value="2"/>
</dbReference>
<gene>
    <name evidence="5" type="ORF">PHACADRAFT_202937</name>
</gene>
<dbReference type="InterPro" id="IPR050773">
    <property type="entry name" value="CbxX/CfxQ_RuBisCO_ESX"/>
</dbReference>
<keyword evidence="3" id="KW-0067">ATP-binding</keyword>
<dbReference type="GeneID" id="18912027"/>
<feature type="domain" description="AAA+ ATPase" evidence="4">
    <location>
        <begin position="7"/>
        <end position="139"/>
    </location>
</feature>
<feature type="non-terminal residue" evidence="5">
    <location>
        <position position="794"/>
    </location>
</feature>
<dbReference type="SUPFAM" id="SSF52540">
    <property type="entry name" value="P-loop containing nucleoside triphosphate hydrolases"/>
    <property type="match status" value="3"/>
</dbReference>
<comment type="similarity">
    <text evidence="1">Belongs to the CbxX/CfxQ family.</text>
</comment>
<sequence length="794" mass="88226">GASLKDERFNVVLRGNPGTGKTTVARHYAKFLASVGVVPGDSFIEMTGSRLAHDGVRDIKEQIEEMRDEGGGAIFVDEAYQLTEGHNFGGRPVLDFLLGEMEKSAGEIVFIFAGYSKQMEKFFEHNPGLSSRVPYSLQSKDYTDLELLYMFGKLILKKYNGQMKVEGGMFGLYMRIAIRRLGRGRGKEGFGNARALQTMLAIIYERQAVRLTEERKNWTIADDFLLKKEDIIGPDPSKAVLESAAWKKLHELVGLAEVKRSIKTLFDLIAENYKRELVEKQPIQMSLNRVFLGNPGTGKTLVAKLYGQILADLGLLSNGEVVLKNPADFVGSAVGESERNTKAILAATAGRVLVIDEAYSLYGGGGAGSEKQSNSYKTAVIDTIVAEVQSIPGEDRCVLMCGYEQRMREMFQNVNPGLSRRFAIEDAFRFEDFTDSELLEILNLKLRDQDLGATPEAKKVAIDMLSRARDRPHFGNGGEVENMLGKAKNNYQSRQSKLHTSQRPLEVIFEPFDFDPNFNRAESSDTNLRKLFEDMVGCEKIVEKLQEYQNIARVTKQRGREAREARHLIPTNFVFKGPPGTGKTTTARRMGQVYYDMGFLSSTEVVECSASDLVGQYVGQTAPKTKQVFERALGKVLFIDEAYRLSEGAYAKEAVDELVGILTHETFDGKLIVIITGYDKEMNTLLAVNPGLASRFPEEIYFENMSPEHCLEILKKDLAKDDIECTALGATSSAEHKQMVSLIGQLSSLDSWGNARDIKTLGKRMTRLAFKRIASIAHGSKLPLSGSEAAHCMA</sequence>
<evidence type="ECO:0000313" key="5">
    <source>
        <dbReference type="EMBL" id="EKM48342.1"/>
    </source>
</evidence>
<keyword evidence="2" id="KW-0547">Nucleotide-binding</keyword>
<accession>K5WDX5</accession>
<dbReference type="KEGG" id="pco:PHACADRAFT_202937"/>
<keyword evidence="6" id="KW-1185">Reference proteome</keyword>
<dbReference type="STRING" id="650164.K5WDX5"/>
<evidence type="ECO:0000259" key="4">
    <source>
        <dbReference type="SMART" id="SM00382"/>
    </source>
</evidence>
<dbReference type="Gene3D" id="1.10.8.60">
    <property type="match status" value="2"/>
</dbReference>
<name>K5WDX5_PHACS</name>
<feature type="domain" description="AAA+ ATPase" evidence="4">
    <location>
        <begin position="286"/>
        <end position="434"/>
    </location>
</feature>
<dbReference type="HOGENOM" id="CLU_006450_1_0_1"/>
<dbReference type="AlphaFoldDB" id="K5WDX5"/>
<protein>
    <recommendedName>
        <fullName evidence="4">AAA+ ATPase domain-containing protein</fullName>
    </recommendedName>
</protein>
<dbReference type="RefSeq" id="XP_007403106.1">
    <property type="nucleotide sequence ID" value="XM_007403044.1"/>
</dbReference>
<dbReference type="CDD" id="cd00009">
    <property type="entry name" value="AAA"/>
    <property type="match status" value="3"/>
</dbReference>
<dbReference type="Gene3D" id="3.40.50.300">
    <property type="entry name" value="P-loop containing nucleotide triphosphate hydrolases"/>
    <property type="match status" value="3"/>
</dbReference>
<dbReference type="GO" id="GO:0016887">
    <property type="term" value="F:ATP hydrolysis activity"/>
    <property type="evidence" value="ECO:0007669"/>
    <property type="project" value="InterPro"/>
</dbReference>